<dbReference type="InterPro" id="IPR001563">
    <property type="entry name" value="Peptidase_S10"/>
</dbReference>
<accession>A0A9Q1MJ90</accession>
<sequence length="476" mass="54007">MKKSIVVPILKYHKVLLLFVSILLLVLCPLIEAAGTPVKYLPGFGALPFEFETGYVGVGESEEVQLFYYFFKSETNPEVDPLILWITGGPGCGSLIAITTELGPVLLDAKEYDGSLPTLSLNPYSYTKVANIIFLDSPVAGGFSYATSQEANHSDNLQMALRTYQFVQKWLVDHREYMSNDFYVAGDSYSGISVPIITQVISDGNEAGNKPRINLKGYILGNAVTFRPAEQNYRIPHAHGLGLIPDELYKSLESTCGGEYQYIDHTNIRCLQHVQTFNWLLSGIYFEHILEPICNPVSTKARHLSPQRRYLNQKLGQLKNPTLLTGVKCRDEWHLLSEIWVNDETVQEALHVRKGTHGIWKQCPNYEKMPFNRTINNTIPFHASLSEKGYRSLIYSGDCDLYVPFLSTQTWIRSLNYSIDTEWRPWFVDGQVAGYVTTYSNQMTFTTIKGAGHTAPEYKRAECLAMLKRWIYYEPL</sequence>
<dbReference type="PANTHER" id="PTHR11802:SF257">
    <property type="entry name" value="SERINE CARBOXYPEPTIDASE-LIKE 17"/>
    <property type="match status" value="1"/>
</dbReference>
<dbReference type="GO" id="GO:0016747">
    <property type="term" value="F:acyltransferase activity, transferring groups other than amino-acyl groups"/>
    <property type="evidence" value="ECO:0007669"/>
    <property type="project" value="TreeGrafter"/>
</dbReference>
<dbReference type="SUPFAM" id="SSF53474">
    <property type="entry name" value="alpha/beta-Hydrolases"/>
    <property type="match status" value="1"/>
</dbReference>
<dbReference type="AlphaFoldDB" id="A0A9Q1MJ90"/>
<comment type="similarity">
    <text evidence="1">Belongs to the peptidase S10 family.</text>
</comment>
<dbReference type="FunFam" id="3.40.50.1820:FF:000072">
    <property type="entry name" value="Serine carboxypeptidase-like 19"/>
    <property type="match status" value="1"/>
</dbReference>
<organism evidence="2 3">
    <name type="scientific">Anisodus acutangulus</name>
    <dbReference type="NCBI Taxonomy" id="402998"/>
    <lineage>
        <taxon>Eukaryota</taxon>
        <taxon>Viridiplantae</taxon>
        <taxon>Streptophyta</taxon>
        <taxon>Embryophyta</taxon>
        <taxon>Tracheophyta</taxon>
        <taxon>Spermatophyta</taxon>
        <taxon>Magnoliopsida</taxon>
        <taxon>eudicotyledons</taxon>
        <taxon>Gunneridae</taxon>
        <taxon>Pentapetalae</taxon>
        <taxon>asterids</taxon>
        <taxon>lamiids</taxon>
        <taxon>Solanales</taxon>
        <taxon>Solanaceae</taxon>
        <taxon>Solanoideae</taxon>
        <taxon>Hyoscyameae</taxon>
        <taxon>Anisodus</taxon>
    </lineage>
</organism>
<protein>
    <submittedName>
        <fullName evidence="2">Uncharacterized protein</fullName>
    </submittedName>
</protein>
<proteinExistence type="inferred from homology"/>
<dbReference type="Proteomes" id="UP001152561">
    <property type="component" value="Unassembled WGS sequence"/>
</dbReference>
<dbReference type="GO" id="GO:0004185">
    <property type="term" value="F:serine-type carboxypeptidase activity"/>
    <property type="evidence" value="ECO:0007669"/>
    <property type="project" value="InterPro"/>
</dbReference>
<dbReference type="InterPro" id="IPR029058">
    <property type="entry name" value="AB_hydrolase_fold"/>
</dbReference>
<dbReference type="EMBL" id="JAJAGQ010000006">
    <property type="protein sequence ID" value="KAJ8561430.1"/>
    <property type="molecule type" value="Genomic_DNA"/>
</dbReference>
<dbReference type="PANTHER" id="PTHR11802">
    <property type="entry name" value="SERINE PROTEASE FAMILY S10 SERINE CARBOXYPEPTIDASE"/>
    <property type="match status" value="1"/>
</dbReference>
<evidence type="ECO:0000256" key="1">
    <source>
        <dbReference type="ARBA" id="ARBA00009431"/>
    </source>
</evidence>
<dbReference type="Gene3D" id="3.40.50.1820">
    <property type="entry name" value="alpha/beta hydrolase"/>
    <property type="match status" value="1"/>
</dbReference>
<gene>
    <name evidence="2" type="ORF">K7X08_027620</name>
</gene>
<evidence type="ECO:0000313" key="2">
    <source>
        <dbReference type="EMBL" id="KAJ8561430.1"/>
    </source>
</evidence>
<dbReference type="GO" id="GO:0019748">
    <property type="term" value="P:secondary metabolic process"/>
    <property type="evidence" value="ECO:0007669"/>
    <property type="project" value="TreeGrafter"/>
</dbReference>
<dbReference type="PRINTS" id="PR00724">
    <property type="entry name" value="CRBOXYPTASEC"/>
</dbReference>
<dbReference type="OrthoDB" id="443318at2759"/>
<dbReference type="GO" id="GO:0006508">
    <property type="term" value="P:proteolysis"/>
    <property type="evidence" value="ECO:0007669"/>
    <property type="project" value="InterPro"/>
</dbReference>
<keyword evidence="3" id="KW-1185">Reference proteome</keyword>
<dbReference type="Pfam" id="PF00450">
    <property type="entry name" value="Peptidase_S10"/>
    <property type="match status" value="1"/>
</dbReference>
<name>A0A9Q1MJ90_9SOLA</name>
<evidence type="ECO:0000313" key="3">
    <source>
        <dbReference type="Proteomes" id="UP001152561"/>
    </source>
</evidence>
<reference evidence="3" key="1">
    <citation type="journal article" date="2023" name="Proc. Natl. Acad. Sci. U.S.A.">
        <title>Genomic and structural basis for evolution of tropane alkaloid biosynthesis.</title>
        <authorList>
            <person name="Wanga Y.-J."/>
            <person name="Taina T."/>
            <person name="Yua J.-Y."/>
            <person name="Lia J."/>
            <person name="Xua B."/>
            <person name="Chenc J."/>
            <person name="D'Auriad J.C."/>
            <person name="Huanga J.-P."/>
            <person name="Huanga S.-X."/>
        </authorList>
    </citation>
    <scope>NUCLEOTIDE SEQUENCE [LARGE SCALE GENOMIC DNA]</scope>
    <source>
        <strain evidence="3">cv. KIB-2019</strain>
    </source>
</reference>
<comment type="caution">
    <text evidence="2">The sequence shown here is derived from an EMBL/GenBank/DDBJ whole genome shotgun (WGS) entry which is preliminary data.</text>
</comment>